<feature type="coiled-coil region" evidence="1">
    <location>
        <begin position="67"/>
        <end position="94"/>
    </location>
</feature>
<name>A0A5K1I4S2_9GAMM</name>
<reference evidence="2 3" key="1">
    <citation type="submission" date="2019-09" db="EMBL/GenBank/DDBJ databases">
        <authorList>
            <person name="Criscuolo A."/>
        </authorList>
    </citation>
    <scope>NUCLEOTIDE SEQUENCE [LARGE SCALE GENOMIC DNA]</scope>
    <source>
        <strain evidence="3">3(2)</strain>
    </source>
</reference>
<proteinExistence type="predicted"/>
<accession>A0A5K1I4S2</accession>
<evidence type="ECO:0000313" key="3">
    <source>
        <dbReference type="Proteomes" id="UP000326725"/>
    </source>
</evidence>
<keyword evidence="1" id="KW-0175">Coiled coil</keyword>
<dbReference type="RefSeq" id="WP_151444248.1">
    <property type="nucleotide sequence ID" value="NZ_CABVOU010000039.1"/>
</dbReference>
<organism evidence="2 3">
    <name type="scientific">Halomonas lysinitropha</name>
    <dbReference type="NCBI Taxonomy" id="2607506"/>
    <lineage>
        <taxon>Bacteria</taxon>
        <taxon>Pseudomonadati</taxon>
        <taxon>Pseudomonadota</taxon>
        <taxon>Gammaproteobacteria</taxon>
        <taxon>Oceanospirillales</taxon>
        <taxon>Halomonadaceae</taxon>
        <taxon>Halomonas</taxon>
    </lineage>
</organism>
<dbReference type="Proteomes" id="UP000326725">
    <property type="component" value="Unassembled WGS sequence"/>
</dbReference>
<dbReference type="AlphaFoldDB" id="A0A5K1I4S2"/>
<keyword evidence="3" id="KW-1185">Reference proteome</keyword>
<dbReference type="EMBL" id="CABVOU010000039">
    <property type="protein sequence ID" value="VVZ96455.1"/>
    <property type="molecule type" value="Genomic_DNA"/>
</dbReference>
<protein>
    <submittedName>
        <fullName evidence="2">Uncharacterized protein</fullName>
    </submittedName>
</protein>
<sequence length="131" mass="14742">MSMRDHIIKWAREREPVSINELAEHVQILFDKQARAASAGMDAAKKGGAYMEAEAKRLYAQTNPEALESERQANAELTEELERVTTQRDAAQAKLDAIGQLSPTDYDDREQLLGALFRILHGMETDKEPTE</sequence>
<evidence type="ECO:0000256" key="1">
    <source>
        <dbReference type="SAM" id="Coils"/>
    </source>
</evidence>
<gene>
    <name evidence="2" type="ORF">HALO32_02555</name>
</gene>
<evidence type="ECO:0000313" key="2">
    <source>
        <dbReference type="EMBL" id="VVZ96455.1"/>
    </source>
</evidence>